<dbReference type="EMBL" id="JAAZSR010000123">
    <property type="protein sequence ID" value="NKX50753.1"/>
    <property type="molecule type" value="Genomic_DNA"/>
</dbReference>
<dbReference type="SUPFAM" id="SSF54593">
    <property type="entry name" value="Glyoxalase/Bleomycin resistance protein/Dihydroxybiphenyl dioxygenase"/>
    <property type="match status" value="1"/>
</dbReference>
<sequence>MLSTAKMTAVLPVKDMERARGFYENSLGLPSLGMQADGSCILSSGGGSAIELLVQPEADTSDRTSVSFEVADLAAEMRALEERGIRFEDYDLPGLKTVDHVAADEHRKCAWFTDTEGNILCLHQNLA</sequence>
<dbReference type="InterPro" id="IPR029068">
    <property type="entry name" value="Glyas_Bleomycin-R_OHBP_Dase"/>
</dbReference>
<feature type="domain" description="VOC" evidence="1">
    <location>
        <begin position="4"/>
        <end position="125"/>
    </location>
</feature>
<dbReference type="Proteomes" id="UP000523795">
    <property type="component" value="Unassembled WGS sequence"/>
</dbReference>
<comment type="caution">
    <text evidence="2">The sequence shown here is derived from an EMBL/GenBank/DDBJ whole genome shotgun (WGS) entry which is preliminary data.</text>
</comment>
<proteinExistence type="predicted"/>
<organism evidence="2 3">
    <name type="scientific">Arthrobacter deserti</name>
    <dbReference type="NCBI Taxonomy" id="1742687"/>
    <lineage>
        <taxon>Bacteria</taxon>
        <taxon>Bacillati</taxon>
        <taxon>Actinomycetota</taxon>
        <taxon>Actinomycetes</taxon>
        <taxon>Micrococcales</taxon>
        <taxon>Micrococcaceae</taxon>
        <taxon>Arthrobacter</taxon>
    </lineage>
</organism>
<evidence type="ECO:0000313" key="3">
    <source>
        <dbReference type="Proteomes" id="UP000523795"/>
    </source>
</evidence>
<keyword evidence="3" id="KW-1185">Reference proteome</keyword>
<accession>A0ABX1JNB0</accession>
<protein>
    <submittedName>
        <fullName evidence="2">VOC family protein</fullName>
    </submittedName>
</protein>
<dbReference type="InterPro" id="IPR004360">
    <property type="entry name" value="Glyas_Fos-R_dOase_dom"/>
</dbReference>
<evidence type="ECO:0000313" key="2">
    <source>
        <dbReference type="EMBL" id="NKX50753.1"/>
    </source>
</evidence>
<dbReference type="Gene3D" id="3.10.180.10">
    <property type="entry name" value="2,3-Dihydroxybiphenyl 1,2-Dioxygenase, domain 1"/>
    <property type="match status" value="1"/>
</dbReference>
<dbReference type="PROSITE" id="PS51819">
    <property type="entry name" value="VOC"/>
    <property type="match status" value="1"/>
</dbReference>
<name>A0ABX1JNB0_9MICC</name>
<evidence type="ECO:0000259" key="1">
    <source>
        <dbReference type="PROSITE" id="PS51819"/>
    </source>
</evidence>
<dbReference type="InterPro" id="IPR037523">
    <property type="entry name" value="VOC_core"/>
</dbReference>
<dbReference type="Pfam" id="PF00903">
    <property type="entry name" value="Glyoxalase"/>
    <property type="match status" value="1"/>
</dbReference>
<reference evidence="2 3" key="1">
    <citation type="submission" date="2020-04" db="EMBL/GenBank/DDBJ databases">
        <authorList>
            <person name="Liu S."/>
        </authorList>
    </citation>
    <scope>NUCLEOTIDE SEQUENCE [LARGE SCALE GENOMIC DNA]</scope>
    <source>
        <strain evidence="2 3">CGMCC 1.15091</strain>
    </source>
</reference>
<gene>
    <name evidence="2" type="ORF">HER39_09285</name>
</gene>